<sequence length="813" mass="91416">MYLFQNSFAEMEQQKYTITTPDLTHTKNSDWDYVYEPAEDTFFLLDTLEQELKYIYQKKPTIVLEVGSGSGTIISALSKVFNSHSHCIAIDINSQACKMTKNTSSQNHCFVEVIQGDLTSCLRQQSIDMIVFNPPYVVTPSSEINTADPLTKSWAGGVNGAEVIMKFLETCPEALSQLSFGYLLFLKENNPNLLMSLLKEKKFKCEIISSRKIRVLRGFSMLLSKRIHKFLAPIRRELLGLHGQHTAAKASLDVTSVNQVKPVFRYADEFSDKFALHDTKGEYTYRSLFNSSYKLAKEISTLLNNKQNERVAFLCPNDGSYIIAQWAAWMSGQIVVPLSQRHPLGLLEYCISDCDAKLLVTTSELAEKLSPLSERVKSKLLVIDDELVNEAVVRKLTKTADIVIKPPQEPNPRLGGGLDPEFYQNSDAMIVYTSGTTGNPKGVVLTHKNIHYQIQSMVTAWGWTSKDVVLHTLPLHHVHGIINALVTPLSIGAKILMLPEFNCNEVWTHLLLIKKQPGDKITIFMGVPTMYAKLIDEFDNLFQPNRRQCEFIKTILSQKVRLMISGSAPLRPQIIERWKEISGHTLLERYGMTETGMVLGNPLIGERKVGFVGQPMPGVSVRITKRDNPEKVLVEGDSVRSNIIAHDIKEKSISGDLLVKGPTVFRTYWNKPNATAKEFTSDEWFKTGDTAEYVDGSYKILGRTNVDIIKTGGFKVSALEVESKLIEHDDIKDVAIVGVPDLTWGEKVAAVLVLEPEKELTLADLRSWCKQKLAPYAIPTELKIVEAVPRNHMDKINKKEILKTIFKVKLPNP</sequence>
<dbReference type="CDD" id="cd05941">
    <property type="entry name" value="MCS"/>
    <property type="match status" value="1"/>
</dbReference>
<organism evidence="5 6">
    <name type="scientific">Polyplax serrata</name>
    <name type="common">Common mouse louse</name>
    <dbReference type="NCBI Taxonomy" id="468196"/>
    <lineage>
        <taxon>Eukaryota</taxon>
        <taxon>Metazoa</taxon>
        <taxon>Ecdysozoa</taxon>
        <taxon>Arthropoda</taxon>
        <taxon>Hexapoda</taxon>
        <taxon>Insecta</taxon>
        <taxon>Pterygota</taxon>
        <taxon>Neoptera</taxon>
        <taxon>Paraneoptera</taxon>
        <taxon>Psocodea</taxon>
        <taxon>Troctomorpha</taxon>
        <taxon>Phthiraptera</taxon>
        <taxon>Anoplura</taxon>
        <taxon>Polyplacidae</taxon>
        <taxon>Polyplax</taxon>
    </lineage>
</organism>
<keyword evidence="6" id="KW-1185">Reference proteome</keyword>
<dbReference type="InterPro" id="IPR020845">
    <property type="entry name" value="AMP-binding_CS"/>
</dbReference>
<dbReference type="SUPFAM" id="SSF53335">
    <property type="entry name" value="S-adenosyl-L-methionine-dependent methyltransferases"/>
    <property type="match status" value="1"/>
</dbReference>
<accession>A0ABR1ALY6</accession>
<dbReference type="InterPro" id="IPR002052">
    <property type="entry name" value="DNA_methylase_N6_adenine_CS"/>
</dbReference>
<dbReference type="CDD" id="cd02440">
    <property type="entry name" value="AdoMet_MTases"/>
    <property type="match status" value="1"/>
</dbReference>
<dbReference type="Pfam" id="PF13193">
    <property type="entry name" value="AMP-binding_C"/>
    <property type="match status" value="1"/>
</dbReference>
<evidence type="ECO:0000259" key="2">
    <source>
        <dbReference type="Pfam" id="PF00501"/>
    </source>
</evidence>
<proteinExistence type="inferred from homology"/>
<dbReference type="Pfam" id="PF05175">
    <property type="entry name" value="MTS"/>
    <property type="match status" value="1"/>
</dbReference>
<feature type="domain" description="AMP-dependent synthetase/ligase" evidence="2">
    <location>
        <begin position="265"/>
        <end position="669"/>
    </location>
</feature>
<dbReference type="SUPFAM" id="SSF56801">
    <property type="entry name" value="Acetyl-CoA synthetase-like"/>
    <property type="match status" value="1"/>
</dbReference>
<evidence type="ECO:0000256" key="1">
    <source>
        <dbReference type="ARBA" id="ARBA00006432"/>
    </source>
</evidence>
<evidence type="ECO:0000313" key="5">
    <source>
        <dbReference type="EMBL" id="KAK6622057.1"/>
    </source>
</evidence>
<evidence type="ECO:0000259" key="3">
    <source>
        <dbReference type="Pfam" id="PF05175"/>
    </source>
</evidence>
<comment type="caution">
    <text evidence="5">The sequence shown here is derived from an EMBL/GenBank/DDBJ whole genome shotgun (WGS) entry which is preliminary data.</text>
</comment>
<feature type="domain" description="Methyltransferase small" evidence="3">
    <location>
        <begin position="43"/>
        <end position="146"/>
    </location>
</feature>
<dbReference type="InterPro" id="IPR004557">
    <property type="entry name" value="PrmC-related"/>
</dbReference>
<dbReference type="InterPro" id="IPR000873">
    <property type="entry name" value="AMP-dep_synth/lig_dom"/>
</dbReference>
<protein>
    <submittedName>
        <fullName evidence="5">Uncharacterized protein</fullName>
    </submittedName>
</protein>
<dbReference type="InterPro" id="IPR045851">
    <property type="entry name" value="AMP-bd_C_sf"/>
</dbReference>
<reference evidence="5 6" key="1">
    <citation type="submission" date="2023-09" db="EMBL/GenBank/DDBJ databases">
        <title>Genomes of two closely related lineages of the louse Polyplax serrata with different host specificities.</title>
        <authorList>
            <person name="Martinu J."/>
            <person name="Tarabai H."/>
            <person name="Stefka J."/>
            <person name="Hypsa V."/>
        </authorList>
    </citation>
    <scope>NUCLEOTIDE SEQUENCE [LARGE SCALE GENOMIC DNA]</scope>
    <source>
        <strain evidence="5">98ZLc_SE</strain>
    </source>
</reference>
<dbReference type="Proteomes" id="UP001359485">
    <property type="component" value="Unassembled WGS sequence"/>
</dbReference>
<dbReference type="PROSITE" id="PS00455">
    <property type="entry name" value="AMP_BINDING"/>
    <property type="match status" value="1"/>
</dbReference>
<dbReference type="Gene3D" id="3.30.300.30">
    <property type="match status" value="1"/>
</dbReference>
<dbReference type="InterPro" id="IPR025110">
    <property type="entry name" value="AMP-bd_C"/>
</dbReference>
<dbReference type="InterPro" id="IPR007848">
    <property type="entry name" value="Small_mtfrase_dom"/>
</dbReference>
<dbReference type="InterPro" id="IPR029063">
    <property type="entry name" value="SAM-dependent_MTases_sf"/>
</dbReference>
<dbReference type="PANTHER" id="PTHR43201:SF8">
    <property type="entry name" value="ACYL-COA SYNTHETASE FAMILY MEMBER 3"/>
    <property type="match status" value="1"/>
</dbReference>
<feature type="domain" description="AMP-binding enzyme C-terminal" evidence="4">
    <location>
        <begin position="720"/>
        <end position="792"/>
    </location>
</feature>
<dbReference type="InterPro" id="IPR042099">
    <property type="entry name" value="ANL_N_sf"/>
</dbReference>
<evidence type="ECO:0000259" key="4">
    <source>
        <dbReference type="Pfam" id="PF13193"/>
    </source>
</evidence>
<dbReference type="EMBL" id="JAWJWF010000047">
    <property type="protein sequence ID" value="KAK6622057.1"/>
    <property type="molecule type" value="Genomic_DNA"/>
</dbReference>
<dbReference type="PANTHER" id="PTHR43201">
    <property type="entry name" value="ACYL-COA SYNTHETASE"/>
    <property type="match status" value="1"/>
</dbReference>
<dbReference type="Pfam" id="PF00501">
    <property type="entry name" value="AMP-binding"/>
    <property type="match status" value="1"/>
</dbReference>
<dbReference type="NCBIfam" id="TIGR00537">
    <property type="entry name" value="hemK_rel_arch"/>
    <property type="match status" value="1"/>
</dbReference>
<dbReference type="PROSITE" id="PS00092">
    <property type="entry name" value="N6_MTASE"/>
    <property type="match status" value="1"/>
</dbReference>
<name>A0ABR1ALY6_POLSC</name>
<comment type="similarity">
    <text evidence="1">Belongs to the ATP-dependent AMP-binding enzyme family.</text>
</comment>
<gene>
    <name evidence="5" type="ORF">RUM44_001864</name>
</gene>
<dbReference type="Gene3D" id="3.40.50.150">
    <property type="entry name" value="Vaccinia Virus protein VP39"/>
    <property type="match status" value="1"/>
</dbReference>
<evidence type="ECO:0000313" key="6">
    <source>
        <dbReference type="Proteomes" id="UP001359485"/>
    </source>
</evidence>
<dbReference type="Gene3D" id="3.40.50.12780">
    <property type="entry name" value="N-terminal domain of ligase-like"/>
    <property type="match status" value="1"/>
</dbReference>